<organism evidence="2 3">
    <name type="scientific">Sanghuangporus baumii</name>
    <name type="common">Phellinus baumii</name>
    <dbReference type="NCBI Taxonomy" id="108892"/>
    <lineage>
        <taxon>Eukaryota</taxon>
        <taxon>Fungi</taxon>
        <taxon>Dikarya</taxon>
        <taxon>Basidiomycota</taxon>
        <taxon>Agaricomycotina</taxon>
        <taxon>Agaricomycetes</taxon>
        <taxon>Hymenochaetales</taxon>
        <taxon>Hymenochaetaceae</taxon>
        <taxon>Sanghuangporus</taxon>
    </lineage>
</organism>
<name>A0A9Q5I161_SANBA</name>
<evidence type="ECO:0000256" key="1">
    <source>
        <dbReference type="SAM" id="MobiDB-lite"/>
    </source>
</evidence>
<keyword evidence="3" id="KW-1185">Reference proteome</keyword>
<feature type="region of interest" description="Disordered" evidence="1">
    <location>
        <begin position="782"/>
        <end position="806"/>
    </location>
</feature>
<dbReference type="OrthoDB" id="3256408at2759"/>
<feature type="region of interest" description="Disordered" evidence="1">
    <location>
        <begin position="1170"/>
        <end position="1213"/>
    </location>
</feature>
<dbReference type="SUPFAM" id="SSF52113">
    <property type="entry name" value="BRCT domain"/>
    <property type="match status" value="1"/>
</dbReference>
<sequence length="1213" mass="135155">MQSSISSRQFCADDRVDFFLNAEGCAIKFRVQCDFSGSLKMRLEDGITLHGGIMINKIPIHGLVIVDPKSRTGRNLIHDWAWKVRPGRQFVPYSFILQCINEKRLLPIDEHALHLEQQHTLDASTQYDLPRNVKDKLALFLATILPHSSGKRSSNNTYKKLVKNKERYPWAGDYDWKILRNHYCRNKKYYDKLISVIAKKRAGKKILSSVAPSIVTSRKRFLIEKKADNNAKLSVIEVVLPSRNEATTKDRESKKVKFDKPFLIERKRKFGNDITNEKMVKKPRTIDDMLKAPLPPIVAERKITRRSAKQTTSPVLPAGNVSDIEIGRPASKDAHTGVWIDDGFKEDGLRGKKNTLGPSGPRLRDCFSESLVYYNMGLDDLRLAASLDLVDKSSDSEVIDEASVLELLLELPTEANTARGTDPKLSPETREPSHSRAACLHLANDEASRSAAILELAASTRFTAEEIKQKLRGFSENMDKTRDFFLRCRQLVDDLFISSSITERAALEASREMSTRGDNCPVQVLRSPPEARPKELQVVGFGLDAATAPPATLAISRPIRCYSLPPSPPYTNPHLRRAIPLPLLDEIASSRNHQTGLMESEKNGERCVLSMGMHGPANLLSPPYSTRKRSLSLLTVDEKEEEEPTRPLSAAVQSNQPVPVRCRWGESDDDANDSEPPIMKLKDLDLGEESDDWDEPLFLNAPSVFKASDCLSLNLFGAVYSSDDEEPSSQSLVPPSSPTICSSSLPDFGYEGLGESDPQEKSKPLFDPSDFDVFENGWDTVTTDSTQSSLSSHESSRNSTSGPVRDESTEFCVHMEPSLFAAPSSPSRRGIIDLPADDNSEPVLSESLTRSRAPIIEGDEFTRELDQLFGHSCPSRNTFRCSHNHRPVDVPSEVIQTPFNIPLLLPSYASRTPPANSLLFAALEPQEIPLPESPQSPDLNFQGEYVVPPIMLEESRIRRLHQEMVKVEADARTRESLLTEYIARLNSLKPPSPTVPVAVYCPEAQNETESCPSEANDDGSKPMQLEKQQSSAEASSSYFSNQASAALEFLQARRKEVQNAVAMRAAERRRRKYTKERIRELEALLQLKINQLCSTYVGDGWTLSVPTRGRKGRNDEAIVLAASGSDRHSHTNAICLEGDALEPQSAALHRRKQDGIMQLVAKMVFRRRDTSRPLSGKSAPMVHEYVPSGLSRTAYVDETGDETGNDEANDDLS</sequence>
<feature type="compositionally biased region" description="Low complexity" evidence="1">
    <location>
        <begin position="1026"/>
        <end position="1036"/>
    </location>
</feature>
<dbReference type="EMBL" id="LNZH02000151">
    <property type="protein sequence ID" value="OCB89646.1"/>
    <property type="molecule type" value="Genomic_DNA"/>
</dbReference>
<dbReference type="AlphaFoldDB" id="A0A9Q5I161"/>
<proteinExistence type="predicted"/>
<gene>
    <name evidence="2" type="ORF">A7U60_g3123</name>
</gene>
<evidence type="ECO:0000313" key="2">
    <source>
        <dbReference type="EMBL" id="OCB89646.1"/>
    </source>
</evidence>
<feature type="compositionally biased region" description="Low complexity" evidence="1">
    <location>
        <begin position="782"/>
        <end position="801"/>
    </location>
</feature>
<dbReference type="InterPro" id="IPR036420">
    <property type="entry name" value="BRCT_dom_sf"/>
</dbReference>
<comment type="caution">
    <text evidence="2">The sequence shown here is derived from an EMBL/GenBank/DDBJ whole genome shotgun (WGS) entry which is preliminary data.</text>
</comment>
<reference evidence="2" key="1">
    <citation type="submission" date="2016-06" db="EMBL/GenBank/DDBJ databases">
        <title>Draft Genome sequence of the fungus Inonotus baumii.</title>
        <authorList>
            <person name="Zhu H."/>
            <person name="Lin W."/>
        </authorList>
    </citation>
    <scope>NUCLEOTIDE SEQUENCE</scope>
    <source>
        <strain evidence="2">821</strain>
    </source>
</reference>
<feature type="compositionally biased region" description="Acidic residues" evidence="1">
    <location>
        <begin position="1198"/>
        <end position="1213"/>
    </location>
</feature>
<feature type="region of interest" description="Disordered" evidence="1">
    <location>
        <begin position="1006"/>
        <end position="1036"/>
    </location>
</feature>
<evidence type="ECO:0000313" key="3">
    <source>
        <dbReference type="Proteomes" id="UP000757232"/>
    </source>
</evidence>
<protein>
    <submittedName>
        <fullName evidence="2">Uncharacterized protein</fullName>
    </submittedName>
</protein>
<dbReference type="Proteomes" id="UP000757232">
    <property type="component" value="Unassembled WGS sequence"/>
</dbReference>
<accession>A0A9Q5I161</accession>
<feature type="region of interest" description="Disordered" evidence="1">
    <location>
        <begin position="722"/>
        <end position="769"/>
    </location>
</feature>